<protein>
    <submittedName>
        <fullName evidence="3">Uncharacterized protein</fullName>
    </submittedName>
</protein>
<name>A0A117PPQ7_9ACTN</name>
<reference evidence="3 4" key="1">
    <citation type="submission" date="2015-10" db="EMBL/GenBank/DDBJ databases">
        <title>Draft genome sequence of Streptomyces pseudovenezuelae DSM 40212, type strain for the species Streptomyces pseudovenezuelae.</title>
        <authorList>
            <person name="Ruckert C."/>
            <person name="Winkler A."/>
            <person name="Kalinowski J."/>
            <person name="Kampfer P."/>
            <person name="Glaeser S."/>
        </authorList>
    </citation>
    <scope>NUCLEOTIDE SEQUENCE [LARGE SCALE GENOMIC DNA]</scope>
    <source>
        <strain evidence="3 4">DSM 40212</strain>
    </source>
</reference>
<evidence type="ECO:0000259" key="1">
    <source>
        <dbReference type="Pfam" id="PF00501"/>
    </source>
</evidence>
<organism evidence="3 4">
    <name type="scientific">Streptomyces pseudovenezuelae</name>
    <dbReference type="NCBI Taxonomy" id="67350"/>
    <lineage>
        <taxon>Bacteria</taxon>
        <taxon>Bacillati</taxon>
        <taxon>Actinomycetota</taxon>
        <taxon>Actinomycetes</taxon>
        <taxon>Kitasatosporales</taxon>
        <taxon>Streptomycetaceae</taxon>
        <taxon>Streptomyces</taxon>
        <taxon>Streptomyces aurantiacus group</taxon>
    </lineage>
</organism>
<feature type="domain" description="AMP-dependent synthetase/ligase" evidence="1">
    <location>
        <begin position="13"/>
        <end position="362"/>
    </location>
</feature>
<dbReference type="SUPFAM" id="SSF56801">
    <property type="entry name" value="Acetyl-CoA synthetase-like"/>
    <property type="match status" value="1"/>
</dbReference>
<evidence type="ECO:0000313" key="3">
    <source>
        <dbReference type="EMBL" id="KUM84725.1"/>
    </source>
</evidence>
<dbReference type="GO" id="GO:0016878">
    <property type="term" value="F:acid-thiol ligase activity"/>
    <property type="evidence" value="ECO:0007669"/>
    <property type="project" value="UniProtKB-ARBA"/>
</dbReference>
<evidence type="ECO:0000313" key="4">
    <source>
        <dbReference type="Proteomes" id="UP000053039"/>
    </source>
</evidence>
<dbReference type="InterPro" id="IPR042099">
    <property type="entry name" value="ANL_N_sf"/>
</dbReference>
<sequence>MWLTQILDRNRRWRGEETALVDGRGTVTWAELDERVHARAGALLALGLGPGDRVLLLAPERVEVFEAYFALARIGAVAVPLDPLGPTEEAAAVARHTNASAVVADLSAASWAHDLGVPLVLDLVGPWGGTPELPPYQGTWPLVRPDDPLAVMHTSATTGRARGVVWDHRSLMQVCLAWSAAAGPAEGATLVNCAPLFHSSVAMSFAYMAAGARIVLPRAAAPQRTLEAIARHRATHLWLDPESLRHLADAARAGDHDTGSLREIVYGGAPLPWEVYRAAARVFGCAFRQAYGAAEAGGHFAMLAPHEHPSADTAPEVPPVLGAGRPLPGVDVRVRRPDGSEAAAGENGEICVRSDSLMRGYWGEPRATAEAMRDGWLHTGDLGRTDETGHLTLVGRQIDVITSSGRDIHPAEIERVLLSHDAVADTAVVGRRDSAHGEVPIAYVVPVTAAARPTPDELSRLLSAELASHQPAPLITFLDSLPRNRSGKVLKTILRTMAEEH</sequence>
<evidence type="ECO:0000259" key="2">
    <source>
        <dbReference type="Pfam" id="PF13193"/>
    </source>
</evidence>
<dbReference type="InterPro" id="IPR050237">
    <property type="entry name" value="ATP-dep_AMP-bd_enzyme"/>
</dbReference>
<dbReference type="Pfam" id="PF13193">
    <property type="entry name" value="AMP-binding_C"/>
    <property type="match status" value="1"/>
</dbReference>
<dbReference type="Gene3D" id="3.30.300.30">
    <property type="match status" value="1"/>
</dbReference>
<dbReference type="Pfam" id="PF00501">
    <property type="entry name" value="AMP-binding"/>
    <property type="match status" value="1"/>
</dbReference>
<feature type="domain" description="AMP-binding enzyme C-terminal" evidence="2">
    <location>
        <begin position="412"/>
        <end position="488"/>
    </location>
</feature>
<accession>A0A117PPQ7</accession>
<dbReference type="InterPro" id="IPR000873">
    <property type="entry name" value="AMP-dep_synth/lig_dom"/>
</dbReference>
<dbReference type="InterPro" id="IPR045851">
    <property type="entry name" value="AMP-bd_C_sf"/>
</dbReference>
<dbReference type="RefSeq" id="WP_031051748.1">
    <property type="nucleotide sequence ID" value="NZ_JBIBHV010000001.1"/>
</dbReference>
<proteinExistence type="predicted"/>
<dbReference type="PANTHER" id="PTHR43767">
    <property type="entry name" value="LONG-CHAIN-FATTY-ACID--COA LIGASE"/>
    <property type="match status" value="1"/>
</dbReference>
<comment type="caution">
    <text evidence="3">The sequence shown here is derived from an EMBL/GenBank/DDBJ whole genome shotgun (WGS) entry which is preliminary data.</text>
</comment>
<dbReference type="OrthoDB" id="9803968at2"/>
<dbReference type="AlphaFoldDB" id="A0A117PPQ7"/>
<dbReference type="Gene3D" id="3.40.50.12780">
    <property type="entry name" value="N-terminal domain of ligase-like"/>
    <property type="match status" value="1"/>
</dbReference>
<dbReference type="EMBL" id="LMWM01000030">
    <property type="protein sequence ID" value="KUM84725.1"/>
    <property type="molecule type" value="Genomic_DNA"/>
</dbReference>
<dbReference type="Proteomes" id="UP000053039">
    <property type="component" value="Unassembled WGS sequence"/>
</dbReference>
<dbReference type="InterPro" id="IPR025110">
    <property type="entry name" value="AMP-bd_C"/>
</dbReference>
<dbReference type="PANTHER" id="PTHR43767:SF1">
    <property type="entry name" value="NONRIBOSOMAL PEPTIDE SYNTHASE PES1 (EUROFUNG)-RELATED"/>
    <property type="match status" value="1"/>
</dbReference>
<gene>
    <name evidence="3" type="ORF">AQI94_29625</name>
</gene>